<feature type="active site" description="Proton donor" evidence="6">
    <location>
        <position position="245"/>
    </location>
</feature>
<dbReference type="OrthoDB" id="9801455at2"/>
<keyword evidence="11" id="KW-1185">Reference proteome</keyword>
<dbReference type="SUPFAM" id="SSF75005">
    <property type="entry name" value="Arabinanase/levansucrase/invertase"/>
    <property type="match status" value="1"/>
</dbReference>
<sequence length="361" mass="41015">MHNLHINIKSLLSLMLVLLLGNTALLAQSRDVIAHDPVMIKQGDTYYVFHTGEGIHVKSSKDMKNWKEGKPVFASTPDWVTKMIPKFDGNIWAPDILQHNGTYYLYYSVSAFGRNNSAIAVATNKTLNPNDPNFKWEDQGIVVRSVPGRDMWNAIDPNVIFDDKGTPWMTFGSFWQGIKLVQLTPDLTSVVNTPQSWHTIAARERNWLLDERDAGDAANPELDYEKLYTPELLEQARNMKSGSIEAPFLFKKNGYYYLFMSWDRCCRGLESTYKVLVGRSKDITGPYLDKEGNKLIHGGGTLVAQGNEEWAAAGHPAAYTFDGKDYLIFHAYDKKDEGKPKLRINEIKWGNDQWPSIDMKK</sequence>
<comment type="caution">
    <text evidence="10">The sequence shown here is derived from an EMBL/GenBank/DDBJ whole genome shotgun (WGS) entry which is preliminary data.</text>
</comment>
<keyword evidence="4 5" id="KW-0326">Glycosidase</keyword>
<dbReference type="InterPro" id="IPR023296">
    <property type="entry name" value="Glyco_hydro_beta-prop_sf"/>
</dbReference>
<evidence type="ECO:0000256" key="2">
    <source>
        <dbReference type="ARBA" id="ARBA00009865"/>
    </source>
</evidence>
<keyword evidence="3 5" id="KW-0378">Hydrolase</keyword>
<dbReference type="UniPathway" id="UPA00667"/>
<evidence type="ECO:0000256" key="3">
    <source>
        <dbReference type="ARBA" id="ARBA00022801"/>
    </source>
</evidence>
<dbReference type="PANTHER" id="PTHR43301">
    <property type="entry name" value="ARABINAN ENDO-1,5-ALPHA-L-ARABINOSIDASE"/>
    <property type="match status" value="1"/>
</dbReference>
<feature type="binding site" evidence="7">
    <location>
        <begin position="153"/>
        <end position="156"/>
    </location>
    <ligand>
        <name>substrate</name>
    </ligand>
</feature>
<evidence type="ECO:0000313" key="10">
    <source>
        <dbReference type="EMBL" id="RDV11530.1"/>
    </source>
</evidence>
<dbReference type="RefSeq" id="WP_115568190.1">
    <property type="nucleotide sequence ID" value="NZ_QRGR01000040.1"/>
</dbReference>
<dbReference type="EMBL" id="QRGR01000040">
    <property type="protein sequence ID" value="RDV11530.1"/>
    <property type="molecule type" value="Genomic_DNA"/>
</dbReference>
<evidence type="ECO:0000256" key="5">
    <source>
        <dbReference type="PIRNR" id="PIRNR026534"/>
    </source>
</evidence>
<comment type="similarity">
    <text evidence="2 5">Belongs to the glycosyl hydrolase 43 family.</text>
</comment>
<protein>
    <submittedName>
        <fullName evidence="10">Arabinan endo-1,5-alpha-L-arabinosidase</fullName>
    </submittedName>
</protein>
<organism evidence="10 11">
    <name type="scientific">Pontibacter diazotrophicus</name>
    <dbReference type="NCBI Taxonomy" id="1400979"/>
    <lineage>
        <taxon>Bacteria</taxon>
        <taxon>Pseudomonadati</taxon>
        <taxon>Bacteroidota</taxon>
        <taxon>Cytophagia</taxon>
        <taxon>Cytophagales</taxon>
        <taxon>Hymenobacteraceae</taxon>
        <taxon>Pontibacter</taxon>
    </lineage>
</organism>
<feature type="binding site" evidence="7">
    <location>
        <position position="36"/>
    </location>
    <ligand>
        <name>substrate</name>
    </ligand>
</feature>
<dbReference type="AlphaFoldDB" id="A0A3D8L2C6"/>
<evidence type="ECO:0000256" key="8">
    <source>
        <dbReference type="PIRSR" id="PIRSR026534-3"/>
    </source>
</evidence>
<dbReference type="PIRSF" id="PIRSF026534">
    <property type="entry name" value="Endo_alpha-L-arabinosidase"/>
    <property type="match status" value="1"/>
</dbReference>
<proteinExistence type="inferred from homology"/>
<accession>A0A3D8L2C6</accession>
<dbReference type="Proteomes" id="UP000256708">
    <property type="component" value="Unassembled WGS sequence"/>
</dbReference>
<feature type="chain" id="PRO_5017679206" evidence="9">
    <location>
        <begin position="28"/>
        <end position="361"/>
    </location>
</feature>
<dbReference type="InterPro" id="IPR050727">
    <property type="entry name" value="GH43_arabinanases"/>
</dbReference>
<dbReference type="InterPro" id="IPR006710">
    <property type="entry name" value="Glyco_hydro_43"/>
</dbReference>
<feature type="active site" description="Proton acceptor" evidence="6">
    <location>
        <position position="36"/>
    </location>
</feature>
<evidence type="ECO:0000256" key="4">
    <source>
        <dbReference type="ARBA" id="ARBA00023295"/>
    </source>
</evidence>
<dbReference type="CDD" id="cd18830">
    <property type="entry name" value="GH43_CjArb43A-like"/>
    <property type="match status" value="1"/>
</dbReference>
<feature type="binding site" evidence="7">
    <location>
        <begin position="173"/>
        <end position="175"/>
    </location>
    <ligand>
        <name>substrate</name>
    </ligand>
</feature>
<comment type="pathway">
    <text evidence="1 5">Glycan metabolism; L-arabinan degradation.</text>
</comment>
<dbReference type="GO" id="GO:0046558">
    <property type="term" value="F:arabinan endo-1,5-alpha-L-arabinosidase activity"/>
    <property type="evidence" value="ECO:0007669"/>
    <property type="project" value="InterPro"/>
</dbReference>
<feature type="site" description="Important for substrate recognition" evidence="8">
    <location>
        <position position="315"/>
    </location>
</feature>
<dbReference type="PANTHER" id="PTHR43301:SF3">
    <property type="entry name" value="ARABINAN ENDO-1,5-ALPHA-L-ARABINOSIDASE A-RELATED"/>
    <property type="match status" value="1"/>
</dbReference>
<keyword evidence="9" id="KW-0732">Signal</keyword>
<evidence type="ECO:0000256" key="6">
    <source>
        <dbReference type="PIRSR" id="PIRSR026534-1"/>
    </source>
</evidence>
<dbReference type="GO" id="GO:0031222">
    <property type="term" value="P:arabinan catabolic process"/>
    <property type="evidence" value="ECO:0007669"/>
    <property type="project" value="UniProtKB-UniPathway"/>
</dbReference>
<name>A0A3D8L2C6_9BACT</name>
<dbReference type="Gene3D" id="2.115.10.20">
    <property type="entry name" value="Glycosyl hydrolase domain, family 43"/>
    <property type="match status" value="1"/>
</dbReference>
<evidence type="ECO:0000313" key="11">
    <source>
        <dbReference type="Proteomes" id="UP000256708"/>
    </source>
</evidence>
<dbReference type="InterPro" id="IPR016840">
    <property type="entry name" value="Glyco_hydro_43_endo_a_Ara-ase"/>
</dbReference>
<reference evidence="11" key="1">
    <citation type="submission" date="2018-08" db="EMBL/GenBank/DDBJ databases">
        <authorList>
            <person name="Liu Z.-W."/>
            <person name="Du Z.-J."/>
        </authorList>
    </citation>
    <scope>NUCLEOTIDE SEQUENCE [LARGE SCALE GENOMIC DNA]</scope>
    <source>
        <strain evidence="11">H4X</strain>
    </source>
</reference>
<feature type="signal peptide" evidence="9">
    <location>
        <begin position="1"/>
        <end position="27"/>
    </location>
</feature>
<dbReference type="Pfam" id="PF04616">
    <property type="entry name" value="Glyco_hydro_43"/>
    <property type="match status" value="1"/>
</dbReference>
<gene>
    <name evidence="10" type="ORF">DXT99_24300</name>
</gene>
<evidence type="ECO:0000256" key="1">
    <source>
        <dbReference type="ARBA" id="ARBA00004834"/>
    </source>
</evidence>
<evidence type="ECO:0000256" key="7">
    <source>
        <dbReference type="PIRSR" id="PIRSR026534-2"/>
    </source>
</evidence>
<evidence type="ECO:0000256" key="9">
    <source>
        <dbReference type="SAM" id="SignalP"/>
    </source>
</evidence>
<feature type="site" description="Important for catalytic activity, responsible for pKa modulation of the active site Glu and correct orientation of both the proton donor and substrate" evidence="8">
    <location>
        <position position="156"/>
    </location>
</feature>
<feature type="binding site" evidence="7">
    <location>
        <position position="113"/>
    </location>
    <ligand>
        <name>substrate</name>
    </ligand>
</feature>